<dbReference type="GO" id="GO:0005634">
    <property type="term" value="C:nucleus"/>
    <property type="evidence" value="ECO:0007669"/>
    <property type="project" value="UniProtKB-SubCell"/>
</dbReference>
<dbReference type="InterPro" id="IPR003603">
    <property type="entry name" value="U2A'_phosphoprotein32A_C"/>
</dbReference>
<sequence>MDMKKRIHLELRNRTPSDVKELVLDNCRSNEGKIEGLTDEFEELEFLSTINVGLTSVSNLPKLNKLKKLELSDNRISGGLDVLAEKCPNLTHLNLSGNKIKDLSTIEPLKKLETLKSLDLFNCEVTNLNDYRDNVFKLLPQLTYLDGYDKDDKEAPDSDAEAYVEGLDDDDDSDEVDEEEEEDEDEDAPPRKEEDDDDEEGEEEEEEDLSGEEEEEELDGKESDEDNEGECGGISLLSPNAQGHRIVCSFDIGTDLKKITRLLKNQTECFPVERDH</sequence>
<dbReference type="CTD" id="8125"/>
<evidence type="ECO:0000256" key="1">
    <source>
        <dbReference type="ARBA" id="ARBA00022614"/>
    </source>
</evidence>
<dbReference type="AlphaFoldDB" id="A0A8C8GS62"/>
<dbReference type="InterPro" id="IPR045081">
    <property type="entry name" value="AN32"/>
</dbReference>
<organism evidence="7 8">
    <name type="scientific">Oncorhynchus tshawytscha</name>
    <name type="common">Chinook salmon</name>
    <name type="synonym">Salmo tshawytscha</name>
    <dbReference type="NCBI Taxonomy" id="74940"/>
    <lineage>
        <taxon>Eukaryota</taxon>
        <taxon>Metazoa</taxon>
        <taxon>Chordata</taxon>
        <taxon>Craniata</taxon>
        <taxon>Vertebrata</taxon>
        <taxon>Euteleostomi</taxon>
        <taxon>Actinopterygii</taxon>
        <taxon>Neopterygii</taxon>
        <taxon>Teleostei</taxon>
        <taxon>Protacanthopterygii</taxon>
        <taxon>Salmoniformes</taxon>
        <taxon>Salmonidae</taxon>
        <taxon>Salmoninae</taxon>
        <taxon>Oncorhynchus</taxon>
    </lineage>
</organism>
<keyword evidence="4" id="KW-0539">Nucleus</keyword>
<evidence type="ECO:0000313" key="7">
    <source>
        <dbReference type="Ensembl" id="ENSOTSP00005053923.2"/>
    </source>
</evidence>
<reference evidence="7" key="2">
    <citation type="submission" date="2025-09" db="UniProtKB">
        <authorList>
            <consortium name="Ensembl"/>
        </authorList>
    </citation>
    <scope>IDENTIFICATION</scope>
</reference>
<dbReference type="SMART" id="SM00446">
    <property type="entry name" value="LRRcap"/>
    <property type="match status" value="1"/>
</dbReference>
<dbReference type="RefSeq" id="XP_042172945.1">
    <property type="nucleotide sequence ID" value="XM_042317011.1"/>
</dbReference>
<dbReference type="GeneTree" id="ENSGT00950000182907"/>
<reference evidence="7" key="1">
    <citation type="submission" date="2025-08" db="UniProtKB">
        <authorList>
            <consortium name="Ensembl"/>
        </authorList>
    </citation>
    <scope>IDENTIFICATION</scope>
</reference>
<feature type="region of interest" description="Disordered" evidence="5">
    <location>
        <begin position="147"/>
        <end position="238"/>
    </location>
</feature>
<comment type="subcellular location">
    <subcellularLocation>
        <location evidence="4">Nucleus</location>
    </subcellularLocation>
</comment>
<dbReference type="PANTHER" id="PTHR11375:SF1">
    <property type="entry name" value="ACIDIC LEUCINE-RICH NUCLEAR PHOSPHOPROTEIN 32 FAMILY MEMBER A"/>
    <property type="match status" value="1"/>
</dbReference>
<keyword evidence="1 4" id="KW-0433">Leucine-rich repeat</keyword>
<protein>
    <recommendedName>
        <fullName evidence="4">Acidic leucine-rich nuclear phosphoprotein 32 family member</fullName>
    </recommendedName>
</protein>
<dbReference type="PANTHER" id="PTHR11375">
    <property type="entry name" value="ACIDIC LEUCINE-RICH NUCLEAR PHOSPHOPROTEIN 32"/>
    <property type="match status" value="1"/>
</dbReference>
<comment type="similarity">
    <text evidence="3 4">Belongs to the ANP32 family.</text>
</comment>
<feature type="domain" description="U2A'/phosphoprotein 32 family A C-terminal" evidence="6">
    <location>
        <begin position="128"/>
        <end position="146"/>
    </location>
</feature>
<keyword evidence="2" id="KW-0677">Repeat</keyword>
<dbReference type="GeneID" id="112238030"/>
<evidence type="ECO:0000256" key="5">
    <source>
        <dbReference type="SAM" id="MobiDB-lite"/>
    </source>
</evidence>
<dbReference type="FunFam" id="3.80.10.10:FF:000003">
    <property type="entry name" value="Acidic leucine-rich nuclear phosphoprotein 32 family member A"/>
    <property type="match status" value="1"/>
</dbReference>
<keyword evidence="8" id="KW-1185">Reference proteome</keyword>
<name>A0A8C8GS62_ONCTS</name>
<evidence type="ECO:0000256" key="4">
    <source>
        <dbReference type="RuleBase" id="RU369103"/>
    </source>
</evidence>
<evidence type="ECO:0000256" key="3">
    <source>
        <dbReference type="ARBA" id="ARBA00025777"/>
    </source>
</evidence>
<evidence type="ECO:0000256" key="2">
    <source>
        <dbReference type="ARBA" id="ARBA00022737"/>
    </source>
</evidence>
<dbReference type="InterPro" id="IPR001611">
    <property type="entry name" value="Leu-rich_rpt"/>
</dbReference>
<feature type="compositionally biased region" description="Acidic residues" evidence="5">
    <location>
        <begin position="194"/>
        <end position="229"/>
    </location>
</feature>
<accession>A0A8C8GS62</accession>
<proteinExistence type="inferred from homology"/>
<dbReference type="GO" id="GO:0042393">
    <property type="term" value="F:histone binding"/>
    <property type="evidence" value="ECO:0007669"/>
    <property type="project" value="TreeGrafter"/>
</dbReference>
<comment type="function">
    <text evidence="4">Multifunctional protein that is involved in the regulation of many processes.</text>
</comment>
<evidence type="ECO:0000259" key="6">
    <source>
        <dbReference type="SMART" id="SM00446"/>
    </source>
</evidence>
<feature type="compositionally biased region" description="Acidic residues" evidence="5">
    <location>
        <begin position="157"/>
        <end position="187"/>
    </location>
</feature>
<dbReference type="Ensembl" id="ENSOTST00005058744.2">
    <property type="protein sequence ID" value="ENSOTSP00005053923.2"/>
    <property type="gene ID" value="ENSOTSG00005072588.1"/>
</dbReference>
<dbReference type="Pfam" id="PF14580">
    <property type="entry name" value="LRR_9"/>
    <property type="match status" value="1"/>
</dbReference>
<feature type="compositionally biased region" description="Basic and acidic residues" evidence="5">
    <location>
        <begin position="147"/>
        <end position="156"/>
    </location>
</feature>
<gene>
    <name evidence="7" type="primary">anp32a</name>
</gene>
<dbReference type="Proteomes" id="UP000694402">
    <property type="component" value="Unassembled WGS sequence"/>
</dbReference>
<dbReference type="GO" id="GO:0042981">
    <property type="term" value="P:regulation of apoptotic process"/>
    <property type="evidence" value="ECO:0007669"/>
    <property type="project" value="TreeGrafter"/>
</dbReference>
<dbReference type="PROSITE" id="PS51450">
    <property type="entry name" value="LRR"/>
    <property type="match status" value="1"/>
</dbReference>
<evidence type="ECO:0000313" key="8">
    <source>
        <dbReference type="Proteomes" id="UP000694402"/>
    </source>
</evidence>